<feature type="domain" description="MADS-box" evidence="6">
    <location>
        <begin position="4"/>
        <end position="52"/>
    </location>
</feature>
<evidence type="ECO:0000256" key="4">
    <source>
        <dbReference type="ARBA" id="ARBA00023163"/>
    </source>
</evidence>
<dbReference type="PRINTS" id="PR00404">
    <property type="entry name" value="MADSDOMAIN"/>
</dbReference>
<dbReference type="GO" id="GO:0005634">
    <property type="term" value="C:nucleus"/>
    <property type="evidence" value="ECO:0007669"/>
    <property type="project" value="UniProtKB-SubCell"/>
</dbReference>
<dbReference type="InterPro" id="IPR036879">
    <property type="entry name" value="TF_MADSbox_sf"/>
</dbReference>
<organism evidence="7 8">
    <name type="scientific">Eucalyptus globulus</name>
    <name type="common">Tasmanian blue gum</name>
    <dbReference type="NCBI Taxonomy" id="34317"/>
    <lineage>
        <taxon>Eukaryota</taxon>
        <taxon>Viridiplantae</taxon>
        <taxon>Streptophyta</taxon>
        <taxon>Embryophyta</taxon>
        <taxon>Tracheophyta</taxon>
        <taxon>Spermatophyta</taxon>
        <taxon>Magnoliopsida</taxon>
        <taxon>eudicotyledons</taxon>
        <taxon>Gunneridae</taxon>
        <taxon>Pentapetalae</taxon>
        <taxon>rosids</taxon>
        <taxon>malvids</taxon>
        <taxon>Myrtales</taxon>
        <taxon>Myrtaceae</taxon>
        <taxon>Myrtoideae</taxon>
        <taxon>Eucalypteae</taxon>
        <taxon>Eucalyptus</taxon>
    </lineage>
</organism>
<dbReference type="AlphaFoldDB" id="A0ABD3JIJ5"/>
<protein>
    <recommendedName>
        <fullName evidence="6">MADS-box domain-containing protein</fullName>
    </recommendedName>
</protein>
<comment type="subcellular location">
    <subcellularLocation>
        <location evidence="1">Nucleus</location>
    </subcellularLocation>
</comment>
<dbReference type="SUPFAM" id="SSF55455">
    <property type="entry name" value="SRF-like"/>
    <property type="match status" value="1"/>
</dbReference>
<evidence type="ECO:0000313" key="8">
    <source>
        <dbReference type="Proteomes" id="UP001634007"/>
    </source>
</evidence>
<evidence type="ECO:0000313" key="7">
    <source>
        <dbReference type="EMBL" id="KAL3723986.1"/>
    </source>
</evidence>
<evidence type="ECO:0000259" key="6">
    <source>
        <dbReference type="SMART" id="SM00432"/>
    </source>
</evidence>
<dbReference type="InterPro" id="IPR050142">
    <property type="entry name" value="MADS-box/MEF2_TF"/>
</dbReference>
<dbReference type="GO" id="GO:0003677">
    <property type="term" value="F:DNA binding"/>
    <property type="evidence" value="ECO:0007669"/>
    <property type="project" value="UniProtKB-KW"/>
</dbReference>
<keyword evidence="2" id="KW-0805">Transcription regulation</keyword>
<dbReference type="EMBL" id="JBJKBG010000009">
    <property type="protein sequence ID" value="KAL3723986.1"/>
    <property type="molecule type" value="Genomic_DNA"/>
</dbReference>
<gene>
    <name evidence="7" type="ORF">ACJRO7_036064</name>
</gene>
<keyword evidence="5" id="KW-0539">Nucleus</keyword>
<reference evidence="7 8" key="1">
    <citation type="submission" date="2024-11" db="EMBL/GenBank/DDBJ databases">
        <title>Chromosome-level genome assembly of Eucalyptus globulus Labill. provides insights into its genome evolution.</title>
        <authorList>
            <person name="Li X."/>
        </authorList>
    </citation>
    <scope>NUCLEOTIDE SEQUENCE [LARGE SCALE GENOMIC DNA]</scope>
    <source>
        <strain evidence="7">CL2024</strain>
        <tissue evidence="7">Fresh tender leaves</tissue>
    </source>
</reference>
<evidence type="ECO:0000256" key="1">
    <source>
        <dbReference type="ARBA" id="ARBA00004123"/>
    </source>
</evidence>
<dbReference type="Gene3D" id="3.40.1810.10">
    <property type="entry name" value="Transcription factor, MADS-box"/>
    <property type="match status" value="1"/>
</dbReference>
<dbReference type="Pfam" id="PF01486">
    <property type="entry name" value="K-box"/>
    <property type="match status" value="1"/>
</dbReference>
<dbReference type="Proteomes" id="UP001634007">
    <property type="component" value="Unassembled WGS sequence"/>
</dbReference>
<dbReference type="PANTHER" id="PTHR48019">
    <property type="entry name" value="SERUM RESPONSE FACTOR HOMOLOG"/>
    <property type="match status" value="1"/>
</dbReference>
<keyword evidence="3" id="KW-0238">DNA-binding</keyword>
<evidence type="ECO:0000256" key="5">
    <source>
        <dbReference type="ARBA" id="ARBA00023242"/>
    </source>
</evidence>
<keyword evidence="4" id="KW-0804">Transcription</keyword>
<dbReference type="SMART" id="SM00432">
    <property type="entry name" value="MADS"/>
    <property type="match status" value="1"/>
</dbReference>
<keyword evidence="8" id="KW-1185">Reference proteome</keyword>
<accession>A0ABD3JIJ5</accession>
<dbReference type="InterPro" id="IPR002487">
    <property type="entry name" value="TF_Kbox"/>
</dbReference>
<name>A0ABD3JIJ5_EUCGL</name>
<dbReference type="InterPro" id="IPR002100">
    <property type="entry name" value="TF_MADSbox"/>
</dbReference>
<dbReference type="Pfam" id="PF00319">
    <property type="entry name" value="SRF-TF"/>
    <property type="match status" value="1"/>
</dbReference>
<sequence length="191" mass="22021">MNPHSSSNEHITFAKRRNLLMKKANDLSQLWDAEVGIIIFSCTAQLYEYSSSSMDSVIERYNNLKREAQPKLDRSPIDVLEEEIANLIRRLQGPQYNCRQLMGEDVSGLSVKDIQNLGNQLEKSLSTIRLQKEQIMADQINELHRKVNLINKENAEFVEKELIMYIFREGSSSCEANKYHVSYADIRIPSP</sequence>
<evidence type="ECO:0000256" key="3">
    <source>
        <dbReference type="ARBA" id="ARBA00023125"/>
    </source>
</evidence>
<evidence type="ECO:0000256" key="2">
    <source>
        <dbReference type="ARBA" id="ARBA00023015"/>
    </source>
</evidence>
<proteinExistence type="predicted"/>
<comment type="caution">
    <text evidence="7">The sequence shown here is derived from an EMBL/GenBank/DDBJ whole genome shotgun (WGS) entry which is preliminary data.</text>
</comment>